<dbReference type="InterPro" id="IPR007016">
    <property type="entry name" value="O-antigen_ligase-rel_domated"/>
</dbReference>
<feature type="transmembrane region" description="Helical" evidence="5">
    <location>
        <begin position="250"/>
        <end position="266"/>
    </location>
</feature>
<evidence type="ECO:0000259" key="6">
    <source>
        <dbReference type="Pfam" id="PF04932"/>
    </source>
</evidence>
<evidence type="ECO:0000256" key="5">
    <source>
        <dbReference type="SAM" id="Phobius"/>
    </source>
</evidence>
<keyword evidence="3 5" id="KW-1133">Transmembrane helix</keyword>
<keyword evidence="7" id="KW-0436">Ligase</keyword>
<accession>A0A413FH11</accession>
<feature type="transmembrane region" description="Helical" evidence="5">
    <location>
        <begin position="453"/>
        <end position="476"/>
    </location>
</feature>
<feature type="transmembrane region" description="Helical" evidence="5">
    <location>
        <begin position="351"/>
        <end position="370"/>
    </location>
</feature>
<dbReference type="GO" id="GO:0016020">
    <property type="term" value="C:membrane"/>
    <property type="evidence" value="ECO:0007669"/>
    <property type="project" value="UniProtKB-SubCell"/>
</dbReference>
<comment type="subcellular location">
    <subcellularLocation>
        <location evidence="1">Membrane</location>
        <topology evidence="1">Multi-pass membrane protein</topology>
    </subcellularLocation>
</comment>
<dbReference type="Proteomes" id="UP000283880">
    <property type="component" value="Unassembled WGS sequence"/>
</dbReference>
<feature type="transmembrane region" description="Helical" evidence="5">
    <location>
        <begin position="228"/>
        <end position="244"/>
    </location>
</feature>
<dbReference type="AlphaFoldDB" id="A0A413FH11"/>
<dbReference type="PANTHER" id="PTHR37422:SF23">
    <property type="entry name" value="TEICHURONIC ACID BIOSYNTHESIS PROTEIN TUAE"/>
    <property type="match status" value="1"/>
</dbReference>
<sequence length="531" mass="59554">MDRSKKTGILNILRFHCAWQRANSGLAGAFAALIIGVFPLVFRDYYFDILNFKTQFFYWVVIIFAAVLLMVNAAFLILSIYLGCLRDPVRGRRIDASDWSMLDFILIAGISTLQSVFPAAALLGSDGRFSGLLLWIAYAFMYFAVSKNLRLRQWYMDLFLAAGMAACAIGILQYFDIDPIGFRRMMEPEQFYMFTSTIGNINTYTSYAALLAGASTLLFFVEESRIRKKWYFFCMSVSFFALITGMSDNAYLAILALIGLLPLYAFKNLRGVSTYTFILAVLTSEFWILHRLLPPHSGAAGRMGGLYRVISGSHYLIVLVAALWAVYAALRRIIQRLPDAHPLMRDGNRGRWAWLAFLAVGVILTGFALYDVNVRGNAGNYGGLAQYLAINDDWGTHRWYIWRIGLERYRGFSITQKLFGTGPDTYGLVVMEKYYDEMVKRYGEFFDSAHNEYLQYLVTVGLAGLAAYLALLVTSVCKMIRSAGKRPYVMAIAFAIICYAAQAAVNISVPIVTPVMLMLLAMGVSGADETA</sequence>
<feature type="transmembrane region" description="Helical" evidence="5">
    <location>
        <begin position="488"/>
        <end position="512"/>
    </location>
</feature>
<keyword evidence="2 5" id="KW-0812">Transmembrane</keyword>
<name>A0A413FH11_9FIRM</name>
<keyword evidence="4 5" id="KW-0472">Membrane</keyword>
<feature type="domain" description="O-antigen ligase-related" evidence="6">
    <location>
        <begin position="314"/>
        <end position="469"/>
    </location>
</feature>
<evidence type="ECO:0000256" key="2">
    <source>
        <dbReference type="ARBA" id="ARBA00022692"/>
    </source>
</evidence>
<dbReference type="EMBL" id="QSBM01000006">
    <property type="protein sequence ID" value="RGX30067.1"/>
    <property type="molecule type" value="Genomic_DNA"/>
</dbReference>
<feature type="transmembrane region" description="Helical" evidence="5">
    <location>
        <begin position="313"/>
        <end position="330"/>
    </location>
</feature>
<evidence type="ECO:0000256" key="4">
    <source>
        <dbReference type="ARBA" id="ARBA00023136"/>
    </source>
</evidence>
<dbReference type="Pfam" id="PF04932">
    <property type="entry name" value="Wzy_C"/>
    <property type="match status" value="1"/>
</dbReference>
<organism evidence="7 8">
    <name type="scientific">Enterocloster asparagiformis</name>
    <dbReference type="NCBI Taxonomy" id="333367"/>
    <lineage>
        <taxon>Bacteria</taxon>
        <taxon>Bacillati</taxon>
        <taxon>Bacillota</taxon>
        <taxon>Clostridia</taxon>
        <taxon>Lachnospirales</taxon>
        <taxon>Lachnospiraceae</taxon>
        <taxon>Enterocloster</taxon>
    </lineage>
</organism>
<evidence type="ECO:0000256" key="1">
    <source>
        <dbReference type="ARBA" id="ARBA00004141"/>
    </source>
</evidence>
<evidence type="ECO:0000313" key="7">
    <source>
        <dbReference type="EMBL" id="RGX30067.1"/>
    </source>
</evidence>
<reference evidence="7 8" key="1">
    <citation type="submission" date="2018-08" db="EMBL/GenBank/DDBJ databases">
        <title>A genome reference for cultivated species of the human gut microbiota.</title>
        <authorList>
            <person name="Zou Y."/>
            <person name="Xue W."/>
            <person name="Luo G."/>
        </authorList>
    </citation>
    <scope>NUCLEOTIDE SEQUENCE [LARGE SCALE GENOMIC DNA]</scope>
    <source>
        <strain evidence="7 8">AF04-15</strain>
    </source>
</reference>
<feature type="transmembrane region" description="Helical" evidence="5">
    <location>
        <begin position="21"/>
        <end position="41"/>
    </location>
</feature>
<feature type="transmembrane region" description="Helical" evidence="5">
    <location>
        <begin position="129"/>
        <end position="146"/>
    </location>
</feature>
<dbReference type="OrthoDB" id="9796676at2"/>
<feature type="transmembrane region" description="Helical" evidence="5">
    <location>
        <begin position="201"/>
        <end position="221"/>
    </location>
</feature>
<gene>
    <name evidence="7" type="ORF">DWV29_09825</name>
</gene>
<comment type="caution">
    <text evidence="7">The sequence shown here is derived from an EMBL/GenBank/DDBJ whole genome shotgun (WGS) entry which is preliminary data.</text>
</comment>
<protein>
    <submittedName>
        <fullName evidence="7">O-antigen ligase domain-containing protein</fullName>
    </submittedName>
</protein>
<feature type="transmembrane region" description="Helical" evidence="5">
    <location>
        <begin position="56"/>
        <end position="83"/>
    </location>
</feature>
<dbReference type="InterPro" id="IPR051533">
    <property type="entry name" value="WaaL-like"/>
</dbReference>
<feature type="transmembrane region" description="Helical" evidence="5">
    <location>
        <begin position="273"/>
        <end position="293"/>
    </location>
</feature>
<dbReference type="RefSeq" id="WP_117777403.1">
    <property type="nucleotide sequence ID" value="NZ_QSBM01000006.1"/>
</dbReference>
<dbReference type="GO" id="GO:0016874">
    <property type="term" value="F:ligase activity"/>
    <property type="evidence" value="ECO:0007669"/>
    <property type="project" value="UniProtKB-KW"/>
</dbReference>
<dbReference type="PANTHER" id="PTHR37422">
    <property type="entry name" value="TEICHURONIC ACID BIOSYNTHESIS PROTEIN TUAE"/>
    <property type="match status" value="1"/>
</dbReference>
<feature type="transmembrane region" description="Helical" evidence="5">
    <location>
        <begin position="158"/>
        <end position="175"/>
    </location>
</feature>
<evidence type="ECO:0000256" key="3">
    <source>
        <dbReference type="ARBA" id="ARBA00022989"/>
    </source>
</evidence>
<evidence type="ECO:0000313" key="8">
    <source>
        <dbReference type="Proteomes" id="UP000283880"/>
    </source>
</evidence>
<feature type="transmembrane region" description="Helical" evidence="5">
    <location>
        <begin position="104"/>
        <end position="123"/>
    </location>
</feature>
<proteinExistence type="predicted"/>